<comment type="caution">
    <text evidence="1">The sequence shown here is derived from an EMBL/GenBank/DDBJ whole genome shotgun (WGS) entry which is preliminary data.</text>
</comment>
<accession>X0XFN4</accession>
<proteinExistence type="predicted"/>
<sequence length="59" mass="6444">MMKCFMTLVVVSMVAAAGSAARADVGMEWVTVGDPGNTGEVSGGRCRWDRPNSNLWRRR</sequence>
<evidence type="ECO:0000313" key="1">
    <source>
        <dbReference type="EMBL" id="GAG41969.1"/>
    </source>
</evidence>
<reference evidence="1" key="1">
    <citation type="journal article" date="2014" name="Front. Microbiol.">
        <title>High frequency of phylogenetically diverse reductive dehalogenase-homologous genes in deep subseafloor sedimentary metagenomes.</title>
        <authorList>
            <person name="Kawai M."/>
            <person name="Futagami T."/>
            <person name="Toyoda A."/>
            <person name="Takaki Y."/>
            <person name="Nishi S."/>
            <person name="Hori S."/>
            <person name="Arai W."/>
            <person name="Tsubouchi T."/>
            <person name="Morono Y."/>
            <person name="Uchiyama I."/>
            <person name="Ito T."/>
            <person name="Fujiyama A."/>
            <person name="Inagaki F."/>
            <person name="Takami H."/>
        </authorList>
    </citation>
    <scope>NUCLEOTIDE SEQUENCE</scope>
    <source>
        <strain evidence="1">Expedition CK06-06</strain>
    </source>
</reference>
<dbReference type="AlphaFoldDB" id="X0XFN4"/>
<gene>
    <name evidence="1" type="ORF">S01H1_85561</name>
</gene>
<feature type="non-terminal residue" evidence="1">
    <location>
        <position position="59"/>
    </location>
</feature>
<organism evidence="1">
    <name type="scientific">marine sediment metagenome</name>
    <dbReference type="NCBI Taxonomy" id="412755"/>
    <lineage>
        <taxon>unclassified sequences</taxon>
        <taxon>metagenomes</taxon>
        <taxon>ecological metagenomes</taxon>
    </lineage>
</organism>
<protein>
    <submittedName>
        <fullName evidence="1">Uncharacterized protein</fullName>
    </submittedName>
</protein>
<dbReference type="EMBL" id="BARS01058814">
    <property type="protein sequence ID" value="GAG41969.1"/>
    <property type="molecule type" value="Genomic_DNA"/>
</dbReference>
<name>X0XFN4_9ZZZZ</name>